<dbReference type="CDD" id="cd02556">
    <property type="entry name" value="PseudoU_synth_RluB"/>
    <property type="match status" value="1"/>
</dbReference>
<dbReference type="AlphaFoldDB" id="A0A451D9E4"/>
<evidence type="ECO:0000259" key="8">
    <source>
        <dbReference type="Pfam" id="PF00849"/>
    </source>
</evidence>
<dbReference type="PROSITE" id="PS50889">
    <property type="entry name" value="S4"/>
    <property type="match status" value="1"/>
</dbReference>
<evidence type="ECO:0000256" key="5">
    <source>
        <dbReference type="ARBA" id="ARBA00037383"/>
    </source>
</evidence>
<feature type="domain" description="Pseudouridine synthase RsuA/RluA-like" evidence="8">
    <location>
        <begin position="69"/>
        <end position="200"/>
    </location>
</feature>
<dbReference type="Pfam" id="PF00849">
    <property type="entry name" value="PseudoU_synth_2"/>
    <property type="match status" value="1"/>
</dbReference>
<accession>A0A451D9E4</accession>
<evidence type="ECO:0000256" key="2">
    <source>
        <dbReference type="ARBA" id="ARBA00022884"/>
    </source>
</evidence>
<dbReference type="Proteomes" id="UP000294368">
    <property type="component" value="Chromosome"/>
</dbReference>
<dbReference type="GO" id="GO:0160139">
    <property type="term" value="F:23S rRNA pseudouridine(2605) synthase activity"/>
    <property type="evidence" value="ECO:0007669"/>
    <property type="project" value="UniProtKB-EC"/>
</dbReference>
<gene>
    <name evidence="10" type="primary">rluB</name>
    <name evidence="10" type="ORF">ERCIKOCA2762_176</name>
</gene>
<dbReference type="GO" id="GO:0003723">
    <property type="term" value="F:RNA binding"/>
    <property type="evidence" value="ECO:0007669"/>
    <property type="project" value="UniProtKB-KW"/>
</dbReference>
<dbReference type="Pfam" id="PF01479">
    <property type="entry name" value="S4"/>
    <property type="match status" value="1"/>
</dbReference>
<comment type="similarity">
    <text evidence="1 7">Belongs to the pseudouridine synthase RsuA family.</text>
</comment>
<evidence type="ECO:0000256" key="6">
    <source>
        <dbReference type="PROSITE-ProRule" id="PRU00182"/>
    </source>
</evidence>
<dbReference type="InterPro" id="IPR020094">
    <property type="entry name" value="TruA/RsuA/RluB/E/F_N"/>
</dbReference>
<dbReference type="InterPro" id="IPR036986">
    <property type="entry name" value="S4_RNA-bd_sf"/>
</dbReference>
<dbReference type="GO" id="GO:0000455">
    <property type="term" value="P:enzyme-directed rRNA pseudouridine synthesis"/>
    <property type="evidence" value="ECO:0007669"/>
    <property type="project" value="UniProtKB-ARBA"/>
</dbReference>
<keyword evidence="2 6" id="KW-0694">RNA-binding</keyword>
<dbReference type="InterPro" id="IPR050343">
    <property type="entry name" value="RsuA_PseudoU_synthase"/>
</dbReference>
<dbReference type="Gene3D" id="3.10.290.10">
    <property type="entry name" value="RNA-binding S4 domain"/>
    <property type="match status" value="1"/>
</dbReference>
<sequence length="257" mass="29515">MSEKLQKFLARAGLGSRRQIERMIQAGRISIDGKLPRLGERIQWHPTLQIFMDGQSISMADLSFQPCRVIAYHKIAGEICSHDEYTGRTRVVDRLPKLDRARWVSVGRLDINTEGLLLFTTDGQLAHCLMHPRYNVEREYVVRVFGVINKRCINSLRDGVILKDGLAACKTLNFVRGTGMNRWYHMTLLEGRNREVRRLWEAVGVQVNRLIRIRFGDIVLSKNLSRGCWQELDVTSVNFLRNQVGLVQTRKSLGNVV</sequence>
<dbReference type="PROSITE" id="PS01149">
    <property type="entry name" value="PSI_RSU"/>
    <property type="match status" value="1"/>
</dbReference>
<dbReference type="Gene3D" id="3.30.70.580">
    <property type="entry name" value="Pseudouridine synthase I, catalytic domain, N-terminal subdomain"/>
    <property type="match status" value="1"/>
</dbReference>
<reference evidence="10 11" key="1">
    <citation type="submission" date="2019-02" db="EMBL/GenBank/DDBJ databases">
        <authorList>
            <person name="Manzano-Marin A."/>
            <person name="Manzano-Marin A."/>
        </authorList>
    </citation>
    <scope>NUCLEOTIDE SEQUENCE [LARGE SCALE GENOMIC DNA]</scope>
    <source>
        <strain evidence="10 11">ErCikochiana</strain>
    </source>
</reference>
<dbReference type="NCBIfam" id="NF007976">
    <property type="entry name" value="PRK10700.1"/>
    <property type="match status" value="1"/>
</dbReference>
<dbReference type="SUPFAM" id="SSF55120">
    <property type="entry name" value="Pseudouridine synthase"/>
    <property type="match status" value="1"/>
</dbReference>
<evidence type="ECO:0000256" key="7">
    <source>
        <dbReference type="RuleBase" id="RU003887"/>
    </source>
</evidence>
<dbReference type="OrthoDB" id="9807213at2"/>
<comment type="catalytic activity">
    <reaction evidence="4">
        <text>uridine(2605) in 23S rRNA = pseudouridine(2605) in 23S rRNA</text>
        <dbReference type="Rhea" id="RHEA:42520"/>
        <dbReference type="Rhea" id="RHEA-COMP:10095"/>
        <dbReference type="Rhea" id="RHEA-COMP:10096"/>
        <dbReference type="ChEBI" id="CHEBI:65314"/>
        <dbReference type="ChEBI" id="CHEBI:65315"/>
        <dbReference type="EC" id="5.4.99.22"/>
    </reaction>
</comment>
<dbReference type="InterPro" id="IPR002942">
    <property type="entry name" value="S4_RNA-bd"/>
</dbReference>
<evidence type="ECO:0000256" key="1">
    <source>
        <dbReference type="ARBA" id="ARBA00008348"/>
    </source>
</evidence>
<organism evidence="10 11">
    <name type="scientific">Candidatus Erwinia haradaeae</name>
    <dbReference type="NCBI Taxonomy" id="1922217"/>
    <lineage>
        <taxon>Bacteria</taxon>
        <taxon>Pseudomonadati</taxon>
        <taxon>Pseudomonadota</taxon>
        <taxon>Gammaproteobacteria</taxon>
        <taxon>Enterobacterales</taxon>
        <taxon>Erwiniaceae</taxon>
        <taxon>Erwinia</taxon>
    </lineage>
</organism>
<dbReference type="FunFam" id="3.30.70.1560:FF:000001">
    <property type="entry name" value="Pseudouridine synthase"/>
    <property type="match status" value="1"/>
</dbReference>
<dbReference type="SUPFAM" id="SSF55174">
    <property type="entry name" value="Alpha-L RNA-binding motif"/>
    <property type="match status" value="1"/>
</dbReference>
<dbReference type="GO" id="GO:0005829">
    <property type="term" value="C:cytosol"/>
    <property type="evidence" value="ECO:0007669"/>
    <property type="project" value="UniProtKB-ARBA"/>
</dbReference>
<dbReference type="InterPro" id="IPR000748">
    <property type="entry name" value="PsdUridine_synth_RsuA/RluB/E/F"/>
</dbReference>
<evidence type="ECO:0000256" key="4">
    <source>
        <dbReference type="ARBA" id="ARBA00036944"/>
    </source>
</evidence>
<dbReference type="RefSeq" id="WP_157988343.1">
    <property type="nucleotide sequence ID" value="NZ_LR217715.1"/>
</dbReference>
<keyword evidence="3 7" id="KW-0413">Isomerase</keyword>
<dbReference type="FunFam" id="3.10.290.10:FF:000003">
    <property type="entry name" value="Pseudouridine synthase"/>
    <property type="match status" value="1"/>
</dbReference>
<proteinExistence type="inferred from homology"/>
<evidence type="ECO:0000313" key="11">
    <source>
        <dbReference type="Proteomes" id="UP000294368"/>
    </source>
</evidence>
<dbReference type="PANTHER" id="PTHR47683:SF3">
    <property type="entry name" value="RIBOSOMAL LARGE SUBUNIT PSEUDOURIDINE SYNTHASE B"/>
    <property type="match status" value="1"/>
</dbReference>
<name>A0A451D9E4_9GAMM</name>
<comment type="function">
    <text evidence="5">Responsible for synthesis of pseudouridine from uracil-2605 in 23S ribosomal RNA.</text>
</comment>
<dbReference type="InterPro" id="IPR042092">
    <property type="entry name" value="PsdUridine_s_RsuA/RluB/E/F_cat"/>
</dbReference>
<dbReference type="EC" id="5.4.99.-" evidence="7"/>
<dbReference type="PANTHER" id="PTHR47683">
    <property type="entry name" value="PSEUDOURIDINE SYNTHASE FAMILY PROTEIN-RELATED"/>
    <property type="match status" value="1"/>
</dbReference>
<dbReference type="EMBL" id="LR217715">
    <property type="protein sequence ID" value="VFP82932.1"/>
    <property type="molecule type" value="Genomic_DNA"/>
</dbReference>
<dbReference type="Gene3D" id="3.30.70.1560">
    <property type="entry name" value="Alpha-L RNA-binding motif"/>
    <property type="match status" value="1"/>
</dbReference>
<dbReference type="CDD" id="cd00165">
    <property type="entry name" value="S4"/>
    <property type="match status" value="1"/>
</dbReference>
<dbReference type="InterPro" id="IPR006145">
    <property type="entry name" value="PsdUridine_synth_RsuA/RluA"/>
</dbReference>
<evidence type="ECO:0000313" key="10">
    <source>
        <dbReference type="EMBL" id="VFP82932.1"/>
    </source>
</evidence>
<dbReference type="InterPro" id="IPR018496">
    <property type="entry name" value="PsdUridine_synth_RsuA/RluB_CS"/>
</dbReference>
<evidence type="ECO:0000259" key="9">
    <source>
        <dbReference type="Pfam" id="PF01479"/>
    </source>
</evidence>
<evidence type="ECO:0000256" key="3">
    <source>
        <dbReference type="ARBA" id="ARBA00023235"/>
    </source>
</evidence>
<protein>
    <recommendedName>
        <fullName evidence="7">Pseudouridine synthase</fullName>
        <ecNumber evidence="7">5.4.99.-</ecNumber>
    </recommendedName>
</protein>
<feature type="domain" description="RNA-binding S4" evidence="9">
    <location>
        <begin position="4"/>
        <end position="34"/>
    </location>
</feature>
<dbReference type="InterPro" id="IPR020103">
    <property type="entry name" value="PsdUridine_synth_cat_dom_sf"/>
</dbReference>
<dbReference type="NCBIfam" id="TIGR00093">
    <property type="entry name" value="pseudouridine synthase"/>
    <property type="match status" value="1"/>
</dbReference>